<evidence type="ECO:0000313" key="3">
    <source>
        <dbReference type="Proteomes" id="UP000014303"/>
    </source>
</evidence>
<sequence length="106" mass="12716">MTELERIAELEKQLKERKRKALAKEYEKLGREFYKQSHAKSMSTAHKMLQHIPMFQNKESTLTTDQYQQLQDIANAMSYNGNFWKIENLKEVSQWLSQFRTENEQS</sequence>
<accession>A0A8E0IFD7</accession>
<protein>
    <submittedName>
        <fullName evidence="2">Uncharacterized protein</fullName>
    </submittedName>
</protein>
<dbReference type="Proteomes" id="UP000014303">
    <property type="component" value="Unassembled WGS sequence"/>
</dbReference>
<dbReference type="AlphaFoldDB" id="A0A8E0IFD7"/>
<proteinExistence type="predicted"/>
<feature type="coiled-coil region" evidence="1">
    <location>
        <begin position="4"/>
        <end position="32"/>
    </location>
</feature>
<gene>
    <name evidence="2" type="ORF">Lpp7_11338</name>
</gene>
<evidence type="ECO:0000313" key="2">
    <source>
        <dbReference type="EMBL" id="EPC50332.1"/>
    </source>
</evidence>
<organism evidence="2 3">
    <name type="scientific">Lacticaseibacillus paracasei subsp. paracasei Lpp7</name>
    <dbReference type="NCBI Taxonomy" id="1256200"/>
    <lineage>
        <taxon>Bacteria</taxon>
        <taxon>Bacillati</taxon>
        <taxon>Bacillota</taxon>
        <taxon>Bacilli</taxon>
        <taxon>Lactobacillales</taxon>
        <taxon>Lactobacillaceae</taxon>
        <taxon>Lacticaseibacillus</taxon>
    </lineage>
</organism>
<name>A0A8E0IFD7_LACPA</name>
<comment type="caution">
    <text evidence="2">The sequence shown here is derived from an EMBL/GenBank/DDBJ whole genome shotgun (WGS) entry which is preliminary data.</text>
</comment>
<keyword evidence="1" id="KW-0175">Coiled coil</keyword>
<evidence type="ECO:0000256" key="1">
    <source>
        <dbReference type="SAM" id="Coils"/>
    </source>
</evidence>
<reference evidence="2 3" key="1">
    <citation type="journal article" date="2013" name="PLoS ONE">
        <title>Lactobacillus paracasei comparative genomics: towards species pan-genome definition and exploitation of diversity.</title>
        <authorList>
            <person name="Smokvina T."/>
            <person name="Wels M."/>
            <person name="Polka J."/>
            <person name="Chervaux C."/>
            <person name="Brisse S."/>
            <person name="Boekhorst J."/>
            <person name="van Hylckama Vlieg J.E."/>
            <person name="Siezen R.J."/>
        </authorList>
    </citation>
    <scope>NUCLEOTIDE SEQUENCE [LARGE SCALE GENOMIC DNA]</scope>
    <source>
        <strain evidence="2 3">Lpp7</strain>
    </source>
</reference>
<dbReference type="EMBL" id="ANJV01000209">
    <property type="protein sequence ID" value="EPC50332.1"/>
    <property type="molecule type" value="Genomic_DNA"/>
</dbReference>